<accession>A0A7H0S563</accession>
<reference evidence="3 4" key="1">
    <citation type="submission" date="2019-09" db="EMBL/GenBank/DDBJ databases">
        <title>Genome sequence of porcine adenovirus 4 strain Kasza: fibre comparable to that of strain NADC-1, including a longer RGD-containing and a galectin domains.</title>
        <authorList>
            <person name="Papp T."/>
            <person name="Custers J."/>
            <person name="Harrach B."/>
        </authorList>
    </citation>
    <scope>NUCLEOTIDE SEQUENCE [LARGE SCALE GENOMIC DNA]</scope>
    <source>
        <strain evidence="1 4">Kasza_vL</strain>
        <strain evidence="2 3">Kasza_vS</strain>
    </source>
</reference>
<dbReference type="EMBL" id="MN411632">
    <property type="protein sequence ID" value="QNQ79202.1"/>
    <property type="molecule type" value="Genomic_DNA"/>
</dbReference>
<dbReference type="GO" id="GO:0006355">
    <property type="term" value="P:regulation of DNA-templated transcription"/>
    <property type="evidence" value="ECO:0007669"/>
    <property type="project" value="InterPro"/>
</dbReference>
<name>A0A7H0S563_9ADEN</name>
<protein>
    <submittedName>
        <fullName evidence="2">Hypothetical E1A protein</fullName>
    </submittedName>
</protein>
<dbReference type="Proteomes" id="UP000516443">
    <property type="component" value="Segment"/>
</dbReference>
<evidence type="ECO:0000313" key="3">
    <source>
        <dbReference type="Proteomes" id="UP000516357"/>
    </source>
</evidence>
<evidence type="ECO:0000313" key="2">
    <source>
        <dbReference type="EMBL" id="QNQ79237.1"/>
    </source>
</evidence>
<evidence type="ECO:0000313" key="1">
    <source>
        <dbReference type="EMBL" id="QNQ79202.1"/>
    </source>
</evidence>
<proteinExistence type="predicted"/>
<evidence type="ECO:0000313" key="4">
    <source>
        <dbReference type="Proteomes" id="UP000516443"/>
    </source>
</evidence>
<dbReference type="EMBL" id="MN411633">
    <property type="protein sequence ID" value="QNQ79237.1"/>
    <property type="molecule type" value="Genomic_DNA"/>
</dbReference>
<sequence>MAGKITLTLSRSLLEAARLAMDPSTRPVSCLELLGPQGPSLHDLFDIEPEPGSTLPAPVELAVPSTLYASAAAYFGMEPSSAVDITPPCSPSPRDPEIVDLTCDEILQPAEEEPCEPAPAPNPGGDDGILPVFQLDCPPVPGHNCASCNYHRDRLGDPNVTCALCYFRLSHHMIFGCFPSVFPFYTRAL</sequence>
<organism evidence="2 3">
    <name type="scientific">Mastadenovirus porcusquartum</name>
    <dbReference type="NCBI Taxonomy" id="3241439"/>
    <lineage>
        <taxon>Viruses</taxon>
        <taxon>Varidnaviria</taxon>
        <taxon>Bamfordvirae</taxon>
        <taxon>Preplasmiviricota</taxon>
        <taxon>Polisuviricotina</taxon>
        <taxon>Pharingeaviricetes</taxon>
        <taxon>Rowavirales</taxon>
        <taxon>Adenoviridae</taxon>
        <taxon>Mastadenovirus</taxon>
    </lineage>
</organism>
<dbReference type="GO" id="GO:0044003">
    <property type="term" value="P:symbiont-mediated perturbation of host process"/>
    <property type="evidence" value="ECO:0007669"/>
    <property type="project" value="InterPro"/>
</dbReference>
<dbReference type="Proteomes" id="UP000516357">
    <property type="component" value="Segment"/>
</dbReference>